<dbReference type="SUPFAM" id="SSF46689">
    <property type="entry name" value="Homeodomain-like"/>
    <property type="match status" value="1"/>
</dbReference>
<feature type="compositionally biased region" description="Pro residues" evidence="6">
    <location>
        <begin position="351"/>
        <end position="360"/>
    </location>
</feature>
<dbReference type="PANTHER" id="PTHR11850">
    <property type="entry name" value="HOMEOBOX PROTEIN TRANSCRIPTION FACTORS"/>
    <property type="match status" value="1"/>
</dbReference>
<dbReference type="Proteomes" id="UP000683000">
    <property type="component" value="Unassembled WGS sequence"/>
</dbReference>
<feature type="DNA-binding region" description="Homeobox" evidence="5">
    <location>
        <begin position="384"/>
        <end position="446"/>
    </location>
</feature>
<dbReference type="GO" id="GO:0005634">
    <property type="term" value="C:nucleus"/>
    <property type="evidence" value="ECO:0007669"/>
    <property type="project" value="UniProtKB-SubCell"/>
</dbReference>
<feature type="region of interest" description="Disordered" evidence="6">
    <location>
        <begin position="78"/>
        <end position="149"/>
    </location>
</feature>
<dbReference type="AlphaFoldDB" id="A0A8I2YJB0"/>
<keyword evidence="10" id="KW-1185">Reference proteome</keyword>
<feature type="compositionally biased region" description="Polar residues" evidence="6">
    <location>
        <begin position="228"/>
        <end position="255"/>
    </location>
</feature>
<feature type="compositionally biased region" description="Polar residues" evidence="6">
    <location>
        <begin position="194"/>
        <end position="208"/>
    </location>
</feature>
<evidence type="ECO:0000313" key="10">
    <source>
        <dbReference type="Proteomes" id="UP000683000"/>
    </source>
</evidence>
<keyword evidence="2 5" id="KW-0238">DNA-binding</keyword>
<comment type="subcellular location">
    <subcellularLocation>
        <location evidence="5">Nucleus</location>
    </subcellularLocation>
</comment>
<feature type="region of interest" description="Disordered" evidence="6">
    <location>
        <begin position="170"/>
        <end position="393"/>
    </location>
</feature>
<dbReference type="Gene3D" id="1.10.10.60">
    <property type="entry name" value="Homeodomain-like"/>
    <property type="match status" value="1"/>
</dbReference>
<dbReference type="Pfam" id="PF05920">
    <property type="entry name" value="Homeobox_KN"/>
    <property type="match status" value="1"/>
</dbReference>
<name>A0A8I2YJB0_9AGAM</name>
<feature type="compositionally biased region" description="Polar residues" evidence="6">
    <location>
        <begin position="571"/>
        <end position="581"/>
    </location>
</feature>
<proteinExistence type="inferred from homology"/>
<evidence type="ECO:0000256" key="5">
    <source>
        <dbReference type="PROSITE-ProRule" id="PRU00108"/>
    </source>
</evidence>
<feature type="region of interest" description="Disordered" evidence="6">
    <location>
        <begin position="447"/>
        <end position="468"/>
    </location>
</feature>
<dbReference type="EMBL" id="JAGFBS010000013">
    <property type="protein sequence ID" value="KAG6375972.1"/>
    <property type="molecule type" value="Genomic_DNA"/>
</dbReference>
<accession>A0A8I2YJB0</accession>
<dbReference type="CDD" id="cd00086">
    <property type="entry name" value="homeodomain"/>
    <property type="match status" value="1"/>
</dbReference>
<feature type="compositionally biased region" description="Basic and acidic residues" evidence="6">
    <location>
        <begin position="311"/>
        <end position="325"/>
    </location>
</feature>
<feature type="compositionally biased region" description="Polar residues" evidence="6">
    <location>
        <begin position="276"/>
        <end position="291"/>
    </location>
</feature>
<protein>
    <recommendedName>
        <fullName evidence="7">Homeobox domain-containing protein</fullName>
    </recommendedName>
</protein>
<feature type="region of interest" description="Disordered" evidence="6">
    <location>
        <begin position="491"/>
        <end position="653"/>
    </location>
</feature>
<dbReference type="InterPro" id="IPR001356">
    <property type="entry name" value="HD"/>
</dbReference>
<comment type="similarity">
    <text evidence="1">Belongs to the TALE/M-ATYP homeobox family.</text>
</comment>
<dbReference type="InterPro" id="IPR050224">
    <property type="entry name" value="TALE_homeobox"/>
</dbReference>
<gene>
    <name evidence="9" type="ORF">JVT61DRAFT_2850</name>
    <name evidence="8" type="ORF">JVT61DRAFT_7214</name>
</gene>
<organism evidence="8 10">
    <name type="scientific">Boletus reticuloceps</name>
    <dbReference type="NCBI Taxonomy" id="495285"/>
    <lineage>
        <taxon>Eukaryota</taxon>
        <taxon>Fungi</taxon>
        <taxon>Dikarya</taxon>
        <taxon>Basidiomycota</taxon>
        <taxon>Agaricomycotina</taxon>
        <taxon>Agaricomycetes</taxon>
        <taxon>Agaricomycetidae</taxon>
        <taxon>Boletales</taxon>
        <taxon>Boletineae</taxon>
        <taxon>Boletaceae</taxon>
        <taxon>Boletoideae</taxon>
        <taxon>Boletus</taxon>
    </lineage>
</organism>
<dbReference type="OrthoDB" id="10056939at2759"/>
<evidence type="ECO:0000313" key="8">
    <source>
        <dbReference type="EMBL" id="KAG6372807.1"/>
    </source>
</evidence>
<evidence type="ECO:0000256" key="6">
    <source>
        <dbReference type="SAM" id="MobiDB-lite"/>
    </source>
</evidence>
<evidence type="ECO:0000313" key="9">
    <source>
        <dbReference type="EMBL" id="KAG6375972.1"/>
    </source>
</evidence>
<dbReference type="SMART" id="SM00389">
    <property type="entry name" value="HOX"/>
    <property type="match status" value="1"/>
</dbReference>
<evidence type="ECO:0000256" key="4">
    <source>
        <dbReference type="ARBA" id="ARBA00023242"/>
    </source>
</evidence>
<dbReference type="InterPro" id="IPR008422">
    <property type="entry name" value="KN_HD"/>
</dbReference>
<evidence type="ECO:0000259" key="7">
    <source>
        <dbReference type="PROSITE" id="PS50071"/>
    </source>
</evidence>
<dbReference type="EMBL" id="JAGFBS010000025">
    <property type="protein sequence ID" value="KAG6372807.1"/>
    <property type="molecule type" value="Genomic_DNA"/>
</dbReference>
<comment type="caution">
    <text evidence="8">The sequence shown here is derived from an EMBL/GenBank/DDBJ whole genome shotgun (WGS) entry which is preliminary data.</text>
</comment>
<dbReference type="InterPro" id="IPR009057">
    <property type="entry name" value="Homeodomain-like_sf"/>
</dbReference>
<reference evidence="8" key="1">
    <citation type="submission" date="2021-03" db="EMBL/GenBank/DDBJ databases">
        <title>Evolutionary innovations through gain and loss of genes in the ectomycorrhizal Boletales.</title>
        <authorList>
            <person name="Wu G."/>
            <person name="Miyauchi S."/>
            <person name="Morin E."/>
            <person name="Yang Z.-L."/>
            <person name="Xu J."/>
            <person name="Martin F.M."/>
        </authorList>
    </citation>
    <scope>NUCLEOTIDE SEQUENCE</scope>
    <source>
        <strain evidence="8">BR01</strain>
    </source>
</reference>
<keyword evidence="3 5" id="KW-0371">Homeobox</keyword>
<keyword evidence="4 5" id="KW-0539">Nucleus</keyword>
<feature type="domain" description="Homeobox" evidence="7">
    <location>
        <begin position="382"/>
        <end position="445"/>
    </location>
</feature>
<sequence length="653" mass="71572">MIEQHSPQLPVSSYNVSQFQLSLYVHLSTCQIYQDRPVMPLFLHHFSFSSPLLSPTPLIHSPLSADPKNDVHFADDLSHRSSPAICPEPDLDFSQRRMSTSTPDTDTSSIRDKKLSPSVSPQPDHKPRSDDAWSFDDKQLTDPVLDNTPKVQLPSIFTTFEDPFRNDIRRTSLPSISSDPASNTRYRASPYPQPTSRRTLATPNQSPPSYHFPSSVDTQESSAEKSRLNYNYSESSPYHQSSLPSVPASTSQMSSFAAPLTPDFRQPAPYVESDEWSNSPSTIARATSTPSLNPPLKYEDGLRHSSFSAPIDRRPYPSGAHKSEEWSFPEQEFVLPPSNPSYSSGSTPLSPSLPPTPSAVPLPSSSPASRPPQTVPSSTLVDRPTKKRGKLPKETTDYLKAWLHRHSDHPYPSEEEKKQLCHATGLSMSQVSNWMINARRRILAPAHRAASGPTTSAPYPPTRNTPTTALLEPRRTTIPQESLQLYHPMSLQSIPSSHPNHAPSPPTDYVGSNRHLVGMPPRSSHQYHGGSSGLDVPQSRHSMAYVPGQGHHSGNGSQAAHYIPSGVPMSATPSLSASPFASHNLGGHHHHHGQSLYSSQHHHQPSLSPGFLPSPPSGSERLPTHSTEHTHSYYGDSHPHASSNPGSAFSGPH</sequence>
<dbReference type="GO" id="GO:0006355">
    <property type="term" value="P:regulation of DNA-templated transcription"/>
    <property type="evidence" value="ECO:0007669"/>
    <property type="project" value="InterPro"/>
</dbReference>
<feature type="compositionally biased region" description="Polar residues" evidence="6">
    <location>
        <begin position="172"/>
        <end position="186"/>
    </location>
</feature>
<dbReference type="PROSITE" id="PS50071">
    <property type="entry name" value="HOMEOBOX_2"/>
    <property type="match status" value="1"/>
</dbReference>
<feature type="compositionally biased region" description="Low complexity" evidence="6">
    <location>
        <begin position="594"/>
        <end position="611"/>
    </location>
</feature>
<feature type="compositionally biased region" description="Low complexity" evidence="6">
    <location>
        <begin position="99"/>
        <end position="108"/>
    </location>
</feature>
<evidence type="ECO:0000256" key="2">
    <source>
        <dbReference type="ARBA" id="ARBA00023125"/>
    </source>
</evidence>
<evidence type="ECO:0000256" key="1">
    <source>
        <dbReference type="ARBA" id="ARBA00005800"/>
    </source>
</evidence>
<dbReference type="GO" id="GO:0003677">
    <property type="term" value="F:DNA binding"/>
    <property type="evidence" value="ECO:0007669"/>
    <property type="project" value="UniProtKB-UniRule"/>
</dbReference>
<feature type="compositionally biased region" description="Low complexity" evidence="6">
    <location>
        <begin position="340"/>
        <end position="350"/>
    </location>
</feature>
<evidence type="ECO:0000256" key="3">
    <source>
        <dbReference type="ARBA" id="ARBA00023155"/>
    </source>
</evidence>
<feature type="compositionally biased region" description="Basic and acidic residues" evidence="6">
    <location>
        <begin position="123"/>
        <end position="140"/>
    </location>
</feature>
<feature type="compositionally biased region" description="Basic and acidic residues" evidence="6">
    <location>
        <begin position="622"/>
        <end position="631"/>
    </location>
</feature>